<comment type="similarity">
    <text evidence="1">Belongs to the PhzF family.</text>
</comment>
<evidence type="ECO:0000256" key="2">
    <source>
        <dbReference type="ARBA" id="ARBA00023235"/>
    </source>
</evidence>
<evidence type="ECO:0000313" key="5">
    <source>
        <dbReference type="Proteomes" id="UP001061958"/>
    </source>
</evidence>
<comment type="caution">
    <text evidence="4">The sequence shown here is derived from an EMBL/GenBank/DDBJ whole genome shotgun (WGS) entry which is preliminary data.</text>
</comment>
<sequence length="284" mass="31189">MLGFIVDAFVTEKNFSGNPAGVCLIPSDKTLSDDLMQNIASELKHSETAFVQILSSEEGVLSCSLRWFTPTTEVELCGHATLASAAALCFAKYWNPSAFSTVKFHTRYSGDLFVQAVDDHSFQMDFPLLPVEQIKESISEELLTALGLLREQVVYFGKTKFDIFICVQNQTVVEKLVPAFDMLLHIPGVGRGVVITSLANNTQDADFCSRFFAPWTGVSEDPATGSAHCSLGYYWSLQLGKSQLCGIQLSSRRGRVSVTVDSHKSRVKLGGETRVVFSGCFPFL</sequence>
<evidence type="ECO:0008006" key="6">
    <source>
        <dbReference type="Google" id="ProtNLM"/>
    </source>
</evidence>
<keyword evidence="2" id="KW-0413">Isomerase</keyword>
<dbReference type="GO" id="GO:0016853">
    <property type="term" value="F:isomerase activity"/>
    <property type="evidence" value="ECO:0007669"/>
    <property type="project" value="UniProtKB-KW"/>
</dbReference>
<protein>
    <recommendedName>
        <fullName evidence="6">Phenazine biosynthesis-like domain-containing protein</fullName>
    </recommendedName>
</protein>
<accession>A0A9C7PRP2</accession>
<keyword evidence="5" id="KW-1185">Reference proteome</keyword>
<dbReference type="PIRSF" id="PIRSF016184">
    <property type="entry name" value="PhzC_PhzF"/>
    <property type="match status" value="1"/>
</dbReference>
<gene>
    <name evidence="4" type="ORF">GpartN1_g780.t1</name>
</gene>
<dbReference type="Pfam" id="PF02567">
    <property type="entry name" value="PhzC-PhzF"/>
    <property type="match status" value="1"/>
</dbReference>
<evidence type="ECO:0000313" key="4">
    <source>
        <dbReference type="EMBL" id="GJQ08989.1"/>
    </source>
</evidence>
<proteinExistence type="inferred from homology"/>
<organism evidence="4 5">
    <name type="scientific">Galdieria partita</name>
    <dbReference type="NCBI Taxonomy" id="83374"/>
    <lineage>
        <taxon>Eukaryota</taxon>
        <taxon>Rhodophyta</taxon>
        <taxon>Bangiophyceae</taxon>
        <taxon>Galdieriales</taxon>
        <taxon>Galdieriaceae</taxon>
        <taxon>Galdieria</taxon>
    </lineage>
</organism>
<evidence type="ECO:0000256" key="3">
    <source>
        <dbReference type="PIRSR" id="PIRSR016184-1"/>
    </source>
</evidence>
<dbReference type="Gene3D" id="3.10.310.10">
    <property type="entry name" value="Diaminopimelate Epimerase, Chain A, domain 1"/>
    <property type="match status" value="2"/>
</dbReference>
<evidence type="ECO:0000256" key="1">
    <source>
        <dbReference type="ARBA" id="ARBA00008270"/>
    </source>
</evidence>
<reference evidence="4" key="2">
    <citation type="submission" date="2022-01" db="EMBL/GenBank/DDBJ databases">
        <authorList>
            <person name="Hirooka S."/>
            <person name="Miyagishima S.Y."/>
        </authorList>
    </citation>
    <scope>NUCLEOTIDE SEQUENCE</scope>
    <source>
        <strain evidence="4">NBRC 102759</strain>
    </source>
</reference>
<feature type="active site" evidence="3">
    <location>
        <position position="47"/>
    </location>
</feature>
<reference evidence="4" key="1">
    <citation type="journal article" date="2022" name="Proc. Natl. Acad. Sci. U.S.A.">
        <title>Life cycle and functional genomics of the unicellular red alga Galdieria for elucidating algal and plant evolution and industrial use.</title>
        <authorList>
            <person name="Hirooka S."/>
            <person name="Itabashi T."/>
            <person name="Ichinose T.M."/>
            <person name="Onuma R."/>
            <person name="Fujiwara T."/>
            <person name="Yamashita S."/>
            <person name="Jong L.W."/>
            <person name="Tomita R."/>
            <person name="Iwane A.H."/>
            <person name="Miyagishima S.Y."/>
        </authorList>
    </citation>
    <scope>NUCLEOTIDE SEQUENCE</scope>
    <source>
        <strain evidence="4">NBRC 102759</strain>
    </source>
</reference>
<dbReference type="PANTHER" id="PTHR13774:SF17">
    <property type="entry name" value="PHENAZINE BIOSYNTHESIS-LIKE DOMAIN-CONTAINING PROTEIN"/>
    <property type="match status" value="1"/>
</dbReference>
<name>A0A9C7PRP2_9RHOD</name>
<dbReference type="NCBIfam" id="TIGR00654">
    <property type="entry name" value="PhzF_family"/>
    <property type="match status" value="1"/>
</dbReference>
<dbReference type="GO" id="GO:0005737">
    <property type="term" value="C:cytoplasm"/>
    <property type="evidence" value="ECO:0007669"/>
    <property type="project" value="TreeGrafter"/>
</dbReference>
<dbReference type="SUPFAM" id="SSF54506">
    <property type="entry name" value="Diaminopimelate epimerase-like"/>
    <property type="match status" value="1"/>
</dbReference>
<dbReference type="EMBL" id="BQMJ01000005">
    <property type="protein sequence ID" value="GJQ08989.1"/>
    <property type="molecule type" value="Genomic_DNA"/>
</dbReference>
<dbReference type="InterPro" id="IPR003719">
    <property type="entry name" value="Phenazine_PhzF-like"/>
</dbReference>
<dbReference type="Proteomes" id="UP001061958">
    <property type="component" value="Unassembled WGS sequence"/>
</dbReference>
<dbReference type="PANTHER" id="PTHR13774">
    <property type="entry name" value="PHENAZINE BIOSYNTHESIS PROTEIN"/>
    <property type="match status" value="1"/>
</dbReference>
<dbReference type="OrthoDB" id="75169at2759"/>
<dbReference type="AlphaFoldDB" id="A0A9C7PRP2"/>